<dbReference type="SUPFAM" id="SSF82829">
    <property type="entry name" value="MesJ substrate recognition domain-like"/>
    <property type="match status" value="1"/>
</dbReference>
<evidence type="ECO:0000256" key="5">
    <source>
        <dbReference type="ARBA" id="ARBA00022741"/>
    </source>
</evidence>
<dbReference type="EMBL" id="LNQR01000124">
    <property type="protein sequence ID" value="KWT76849.1"/>
    <property type="molecule type" value="Genomic_DNA"/>
</dbReference>
<evidence type="ECO:0000313" key="10">
    <source>
        <dbReference type="EMBL" id="KWT76849.1"/>
    </source>
</evidence>
<keyword evidence="3 8" id="KW-0436">Ligase</keyword>
<gene>
    <name evidence="8 10" type="primary">tilS</name>
    <name evidence="10" type="ORF">ASN18_3115</name>
</gene>
<dbReference type="SUPFAM" id="SSF56037">
    <property type="entry name" value="PheT/TilS domain"/>
    <property type="match status" value="1"/>
</dbReference>
<dbReference type="InterPro" id="IPR012094">
    <property type="entry name" value="tRNA_Ile_lys_synt"/>
</dbReference>
<feature type="domain" description="Lysidine-tRNA(Ile) synthetase C-terminal" evidence="9">
    <location>
        <begin position="374"/>
        <end position="446"/>
    </location>
</feature>
<feature type="binding site" evidence="8">
    <location>
        <begin position="27"/>
        <end position="32"/>
    </location>
    <ligand>
        <name>ATP</name>
        <dbReference type="ChEBI" id="CHEBI:30616"/>
    </ligand>
</feature>
<proteinExistence type="inferred from homology"/>
<name>A0ABR5SBC5_9BACT</name>
<dbReference type="PANTHER" id="PTHR43033:SF1">
    <property type="entry name" value="TRNA(ILE)-LYSIDINE SYNTHASE-RELATED"/>
    <property type="match status" value="1"/>
</dbReference>
<organism evidence="10 11">
    <name type="scientific">Candidatus Magnetominusculus xianensis</name>
    <dbReference type="NCBI Taxonomy" id="1748249"/>
    <lineage>
        <taxon>Bacteria</taxon>
        <taxon>Pseudomonadati</taxon>
        <taxon>Nitrospirota</taxon>
        <taxon>Nitrospiria</taxon>
        <taxon>Nitrospirales</taxon>
        <taxon>Nitrospiraceae</taxon>
        <taxon>Candidatus Magnetominusculus</taxon>
    </lineage>
</organism>
<dbReference type="Pfam" id="PF11734">
    <property type="entry name" value="TilS_C"/>
    <property type="match status" value="1"/>
</dbReference>
<evidence type="ECO:0000256" key="7">
    <source>
        <dbReference type="ARBA" id="ARBA00048539"/>
    </source>
</evidence>
<dbReference type="InterPro" id="IPR011063">
    <property type="entry name" value="TilS/TtcA_N"/>
</dbReference>
<dbReference type="InterPro" id="IPR012796">
    <property type="entry name" value="Lysidine-tRNA-synth_C"/>
</dbReference>
<dbReference type="CDD" id="cd01992">
    <property type="entry name" value="TilS_N"/>
    <property type="match status" value="1"/>
</dbReference>
<evidence type="ECO:0000259" key="9">
    <source>
        <dbReference type="SMART" id="SM00977"/>
    </source>
</evidence>
<keyword evidence="4 8" id="KW-0819">tRNA processing</keyword>
<dbReference type="NCBIfam" id="TIGR02432">
    <property type="entry name" value="lysidine_TilS_N"/>
    <property type="match status" value="1"/>
</dbReference>
<keyword evidence="5 8" id="KW-0547">Nucleotide-binding</keyword>
<dbReference type="PANTHER" id="PTHR43033">
    <property type="entry name" value="TRNA(ILE)-LYSIDINE SYNTHASE-RELATED"/>
    <property type="match status" value="1"/>
</dbReference>
<evidence type="ECO:0000256" key="4">
    <source>
        <dbReference type="ARBA" id="ARBA00022694"/>
    </source>
</evidence>
<dbReference type="Pfam" id="PF01171">
    <property type="entry name" value="ATP_bind_3"/>
    <property type="match status" value="1"/>
</dbReference>
<dbReference type="InterPro" id="IPR014729">
    <property type="entry name" value="Rossmann-like_a/b/a_fold"/>
</dbReference>
<dbReference type="InterPro" id="IPR012795">
    <property type="entry name" value="tRNA_Ile_lys_synt_N"/>
</dbReference>
<comment type="caution">
    <text evidence="10">The sequence shown here is derived from an EMBL/GenBank/DDBJ whole genome shotgun (WGS) entry which is preliminary data.</text>
</comment>
<evidence type="ECO:0000256" key="8">
    <source>
        <dbReference type="HAMAP-Rule" id="MF_01161"/>
    </source>
</evidence>
<keyword evidence="11" id="KW-1185">Reference proteome</keyword>
<accession>A0ABR5SBC5</accession>
<comment type="similarity">
    <text evidence="8">Belongs to the tRNA(Ile)-lysidine synthase family.</text>
</comment>
<evidence type="ECO:0000256" key="3">
    <source>
        <dbReference type="ARBA" id="ARBA00022598"/>
    </source>
</evidence>
<protein>
    <recommendedName>
        <fullName evidence="8">tRNA(Ile)-lysidine synthase</fullName>
        <ecNumber evidence="8">6.3.4.19</ecNumber>
    </recommendedName>
    <alternativeName>
        <fullName evidence="8">tRNA(Ile)-2-lysyl-cytidine synthase</fullName>
    </alternativeName>
    <alternativeName>
        <fullName evidence="8">tRNA(Ile)-lysidine synthetase</fullName>
    </alternativeName>
</protein>
<comment type="catalytic activity">
    <reaction evidence="7 8">
        <text>cytidine(34) in tRNA(Ile2) + L-lysine + ATP = lysidine(34) in tRNA(Ile2) + AMP + diphosphate + H(+)</text>
        <dbReference type="Rhea" id="RHEA:43744"/>
        <dbReference type="Rhea" id="RHEA-COMP:10625"/>
        <dbReference type="Rhea" id="RHEA-COMP:10670"/>
        <dbReference type="ChEBI" id="CHEBI:15378"/>
        <dbReference type="ChEBI" id="CHEBI:30616"/>
        <dbReference type="ChEBI" id="CHEBI:32551"/>
        <dbReference type="ChEBI" id="CHEBI:33019"/>
        <dbReference type="ChEBI" id="CHEBI:82748"/>
        <dbReference type="ChEBI" id="CHEBI:83665"/>
        <dbReference type="ChEBI" id="CHEBI:456215"/>
        <dbReference type="EC" id="6.3.4.19"/>
    </reaction>
</comment>
<keyword evidence="6 8" id="KW-0067">ATP-binding</keyword>
<sequence>MLLDKIKGTIAKYSMLHDGDTVVVGLSGGADSVTLLHCLKALDMDLNLYAVYIDHGLRPTETPHEIEFCANLCKGLGVSFCEEQISLPPKIIANTQDTLRELRYEILEKIAYERKAARIAIGHNKDDQAETVLLHFIRGSSLAGLGGIPPVRGKIIRPLIETSRVDIENFLESLGVKFITDSSNLTQKYMRNKVRLSLLPMLKTYNPNIVDTLARNADIIRGEDSYIERIAIKKTMTLISRRTDRRLELFLSPLQTIEKTILRRVLKTALGSVETMKGIGAVHIDDIITLVNNASAGASIDLPNGIRAIKGYSILTITTEEKPARINTYALSVPGELVIKEAKVVLRAALTDETQGGENKLCIIVDADRLKYPLTVRGRLDGDYFYPVGFGKRKKVQDFFVDDKVPKDARDSIPLVLSGGDIVWIAGMRGDERFKPKIDTQRCVKLELFQMKT</sequence>
<dbReference type="SUPFAM" id="SSF52402">
    <property type="entry name" value="Adenine nucleotide alpha hydrolases-like"/>
    <property type="match status" value="1"/>
</dbReference>
<dbReference type="SMART" id="SM00977">
    <property type="entry name" value="TilS_C"/>
    <property type="match status" value="1"/>
</dbReference>
<evidence type="ECO:0000256" key="2">
    <source>
        <dbReference type="ARBA" id="ARBA00022490"/>
    </source>
</evidence>
<keyword evidence="2 8" id="KW-0963">Cytoplasm</keyword>
<evidence type="ECO:0000313" key="11">
    <source>
        <dbReference type="Proteomes" id="UP000060487"/>
    </source>
</evidence>
<dbReference type="Proteomes" id="UP000060487">
    <property type="component" value="Unassembled WGS sequence"/>
</dbReference>
<dbReference type="EC" id="6.3.4.19" evidence="8"/>
<dbReference type="Gene3D" id="3.40.50.620">
    <property type="entry name" value="HUPs"/>
    <property type="match status" value="1"/>
</dbReference>
<dbReference type="HAMAP" id="MF_01161">
    <property type="entry name" value="tRNA_Ile_lys_synt"/>
    <property type="match status" value="1"/>
</dbReference>
<comment type="subcellular location">
    <subcellularLocation>
        <location evidence="1 8">Cytoplasm</location>
    </subcellularLocation>
</comment>
<comment type="function">
    <text evidence="8">Ligates lysine onto the cytidine present at position 34 of the AUA codon-specific tRNA(Ile) that contains the anticodon CAU, in an ATP-dependent manner. Cytidine is converted to lysidine, thus changing the amino acid specificity of the tRNA from methionine to isoleucine.</text>
</comment>
<evidence type="ECO:0000256" key="1">
    <source>
        <dbReference type="ARBA" id="ARBA00004496"/>
    </source>
</evidence>
<dbReference type="NCBIfam" id="TIGR02433">
    <property type="entry name" value="lysidine_TilS_C"/>
    <property type="match status" value="1"/>
</dbReference>
<dbReference type="GO" id="GO:0032267">
    <property type="term" value="F:tRNA(Ile)-lysidine synthase activity"/>
    <property type="evidence" value="ECO:0007669"/>
    <property type="project" value="UniProtKB-EC"/>
</dbReference>
<evidence type="ECO:0000256" key="6">
    <source>
        <dbReference type="ARBA" id="ARBA00022840"/>
    </source>
</evidence>
<reference evidence="10 11" key="1">
    <citation type="submission" date="2015-11" db="EMBL/GenBank/DDBJ databases">
        <authorList>
            <person name="Lin W."/>
        </authorList>
    </citation>
    <scope>NUCLEOTIDE SEQUENCE [LARGE SCALE GENOMIC DNA]</scope>
    <source>
        <strain evidence="10 11">HCH-1</strain>
    </source>
</reference>
<dbReference type="Gene3D" id="3.30.465.60">
    <property type="match status" value="1"/>
</dbReference>
<comment type="domain">
    <text evidence="8">The N-terminal region contains the highly conserved SGGXDS motif, predicted to be a P-loop motif involved in ATP binding.</text>
</comment>